<feature type="transmembrane region" description="Helical" evidence="1">
    <location>
        <begin position="57"/>
        <end position="74"/>
    </location>
</feature>
<evidence type="ECO:0000313" key="2">
    <source>
        <dbReference type="EMBL" id="MBR8829066.1"/>
    </source>
</evidence>
<comment type="caution">
    <text evidence="2">The sequence shown here is derived from an EMBL/GenBank/DDBJ whole genome shotgun (WGS) entry which is preliminary data.</text>
</comment>
<protein>
    <submittedName>
        <fullName evidence="2">Uncharacterized protein</fullName>
    </submittedName>
</protein>
<keyword evidence="1" id="KW-0812">Transmembrane</keyword>
<evidence type="ECO:0000256" key="1">
    <source>
        <dbReference type="SAM" id="Phobius"/>
    </source>
</evidence>
<reference evidence="2" key="1">
    <citation type="submission" date="2021-02" db="EMBL/GenBank/DDBJ databases">
        <title>Metagenome analyses of Stigonema ocellatum DSM 106950, Chlorogloea purpurea SAG 13.99 and Gomphosphaeria aponina DSM 107014.</title>
        <authorList>
            <person name="Marter P."/>
            <person name="Huang S."/>
        </authorList>
    </citation>
    <scope>NUCLEOTIDE SEQUENCE</scope>
    <source>
        <strain evidence="2">JP213</strain>
    </source>
</reference>
<dbReference type="AlphaFoldDB" id="A0A941GTK5"/>
<organism evidence="2 3">
    <name type="scientific">Gomphosphaeria aponina SAG 52.96 = DSM 107014</name>
    <dbReference type="NCBI Taxonomy" id="1521640"/>
    <lineage>
        <taxon>Bacteria</taxon>
        <taxon>Bacillati</taxon>
        <taxon>Cyanobacteriota</taxon>
        <taxon>Cyanophyceae</taxon>
        <taxon>Oscillatoriophycideae</taxon>
        <taxon>Chroococcales</taxon>
        <taxon>Gomphosphaeriaceae</taxon>
        <taxon>Gomphosphaeria</taxon>
    </lineage>
</organism>
<name>A0A941GTK5_9CHRO</name>
<dbReference type="Proteomes" id="UP000767446">
    <property type="component" value="Unassembled WGS sequence"/>
</dbReference>
<gene>
    <name evidence="2" type="ORF">DSM107014_14400</name>
</gene>
<proteinExistence type="predicted"/>
<evidence type="ECO:0000313" key="3">
    <source>
        <dbReference type="Proteomes" id="UP000767446"/>
    </source>
</evidence>
<sequence length="75" mass="8478">MIITNLISHFSAQETLAIMQNQLLPAVTVLAQNFGDNKDLFTEVQEAFNKFVESGQVWAMLIGMFFGYMFRSILG</sequence>
<keyword evidence="1" id="KW-1133">Transmembrane helix</keyword>
<accession>A0A941GTK5</accession>
<keyword evidence="1" id="KW-0472">Membrane</keyword>
<dbReference type="EMBL" id="JADQBC010000105">
    <property type="protein sequence ID" value="MBR8829066.1"/>
    <property type="molecule type" value="Genomic_DNA"/>
</dbReference>